<organism evidence="1 2">
    <name type="scientific">Phytophthora lilii</name>
    <dbReference type="NCBI Taxonomy" id="2077276"/>
    <lineage>
        <taxon>Eukaryota</taxon>
        <taxon>Sar</taxon>
        <taxon>Stramenopiles</taxon>
        <taxon>Oomycota</taxon>
        <taxon>Peronosporomycetes</taxon>
        <taxon>Peronosporales</taxon>
        <taxon>Peronosporaceae</taxon>
        <taxon>Phytophthora</taxon>
    </lineage>
</organism>
<protein>
    <submittedName>
        <fullName evidence="1">Unnamed protein product</fullName>
    </submittedName>
</protein>
<accession>A0A9W6YK32</accession>
<reference evidence="1" key="1">
    <citation type="submission" date="2023-04" db="EMBL/GenBank/DDBJ databases">
        <title>Phytophthora lilii NBRC 32176.</title>
        <authorList>
            <person name="Ichikawa N."/>
            <person name="Sato H."/>
            <person name="Tonouchi N."/>
        </authorList>
    </citation>
    <scope>NUCLEOTIDE SEQUENCE</scope>
    <source>
        <strain evidence="1">NBRC 32176</strain>
    </source>
</reference>
<dbReference type="AlphaFoldDB" id="A0A9W6YK32"/>
<evidence type="ECO:0000313" key="1">
    <source>
        <dbReference type="EMBL" id="GMF65391.1"/>
    </source>
</evidence>
<dbReference type="EMBL" id="BSXW01012464">
    <property type="protein sequence ID" value="GMF65391.1"/>
    <property type="molecule type" value="Genomic_DNA"/>
</dbReference>
<keyword evidence="2" id="KW-1185">Reference proteome</keyword>
<gene>
    <name evidence="1" type="ORF">Plil01_001806600</name>
</gene>
<proteinExistence type="predicted"/>
<comment type="caution">
    <text evidence="1">The sequence shown here is derived from an EMBL/GenBank/DDBJ whole genome shotgun (WGS) entry which is preliminary data.</text>
</comment>
<evidence type="ECO:0000313" key="2">
    <source>
        <dbReference type="Proteomes" id="UP001165083"/>
    </source>
</evidence>
<sequence length="124" mass="13849">MGYNAPGDVNLRYITLADRSSGKLLNGKRIDKYVIALADSELNARNREAEGPDEHVKWVVDGGVHITLAEVDDRTIEVVYDQWAGCHGEEQGRELYIDWLTFAIRLEQHVSPSRLLGTSAFPPA</sequence>
<name>A0A9W6YK32_9STRA</name>
<dbReference type="OrthoDB" id="88460at2759"/>
<dbReference type="Proteomes" id="UP001165083">
    <property type="component" value="Unassembled WGS sequence"/>
</dbReference>